<protein>
    <recommendedName>
        <fullName evidence="4">Secreted protein</fullName>
    </recommendedName>
</protein>
<keyword evidence="1" id="KW-1133">Transmembrane helix</keyword>
<feature type="transmembrane region" description="Helical" evidence="1">
    <location>
        <begin position="26"/>
        <end position="49"/>
    </location>
</feature>
<keyword evidence="3" id="KW-1185">Reference proteome</keyword>
<comment type="caution">
    <text evidence="2">The sequence shown here is derived from an EMBL/GenBank/DDBJ whole genome shotgun (WGS) entry which is preliminary data.</text>
</comment>
<dbReference type="Proteomes" id="UP001500058">
    <property type="component" value="Unassembled WGS sequence"/>
</dbReference>
<evidence type="ECO:0000313" key="2">
    <source>
        <dbReference type="EMBL" id="GAA2417738.1"/>
    </source>
</evidence>
<proteinExistence type="predicted"/>
<dbReference type="EMBL" id="BAAATJ010000041">
    <property type="protein sequence ID" value="GAA2417738.1"/>
    <property type="molecule type" value="Genomic_DNA"/>
</dbReference>
<gene>
    <name evidence="2" type="ORF">GCM10010420_55110</name>
</gene>
<organism evidence="2 3">
    <name type="scientific">Streptomyces glaucosporus</name>
    <dbReference type="NCBI Taxonomy" id="284044"/>
    <lineage>
        <taxon>Bacteria</taxon>
        <taxon>Bacillati</taxon>
        <taxon>Actinomycetota</taxon>
        <taxon>Actinomycetes</taxon>
        <taxon>Kitasatosporales</taxon>
        <taxon>Streptomycetaceae</taxon>
        <taxon>Streptomyces</taxon>
    </lineage>
</organism>
<evidence type="ECO:0000313" key="3">
    <source>
        <dbReference type="Proteomes" id="UP001500058"/>
    </source>
</evidence>
<keyword evidence="1" id="KW-0472">Membrane</keyword>
<evidence type="ECO:0000256" key="1">
    <source>
        <dbReference type="SAM" id="Phobius"/>
    </source>
</evidence>
<reference evidence="2 3" key="1">
    <citation type="journal article" date="2019" name="Int. J. Syst. Evol. Microbiol.">
        <title>The Global Catalogue of Microorganisms (GCM) 10K type strain sequencing project: providing services to taxonomists for standard genome sequencing and annotation.</title>
        <authorList>
            <consortium name="The Broad Institute Genomics Platform"/>
            <consortium name="The Broad Institute Genome Sequencing Center for Infectious Disease"/>
            <person name="Wu L."/>
            <person name="Ma J."/>
        </authorList>
    </citation>
    <scope>NUCLEOTIDE SEQUENCE [LARGE SCALE GENOMIC DNA]</scope>
    <source>
        <strain evidence="2 3">JCM 6921</strain>
    </source>
</reference>
<keyword evidence="1" id="KW-0812">Transmembrane</keyword>
<accession>A0ABN3IZH7</accession>
<evidence type="ECO:0008006" key="4">
    <source>
        <dbReference type="Google" id="ProtNLM"/>
    </source>
</evidence>
<sequence length="413" mass="45587">MPANRPATQEPRLTVTRPPRRHLRRALAAALPVPVIGLVLLVASGNLLLPVRPVVTIEAKMASKGDFFQDPEVERLLMKHGFRVHITSMGSRGIAKQDYGGYDVVFPSGQPAADLISRERAQANRPVLLYRPFLSPIVLATYRDYAEVLAAEGVAKRLPSPGGPPMYYTLDMRKFLDLARGKRKGVQRGSQDGYRWDEIDDKNRVRNGNKILAQTSDICEANSAGTYLGLVAFVEHGNDAPDSEAEADQLARKIKPLLIEQGLPSSERADTYLSPDGQSIAPISVIYEHQFLAHQLRHKAQKGETDNERVLLYPSTRFVTEPQLVALTDDGARLGELVSEDPELQHRAMELGFRTRGANSGASSDELTRFLTERQIPAPTTSSDDTRAVLPSLPLLERMIEIVGDCPDRTDSP</sequence>
<name>A0ABN3IZH7_9ACTN</name>